<feature type="domain" description="AB hydrolase-1" evidence="1">
    <location>
        <begin position="33"/>
        <end position="263"/>
    </location>
</feature>
<proteinExistence type="predicted"/>
<accession>A0A3D9UX05</accession>
<comment type="caution">
    <text evidence="2">The sequence shown here is derived from an EMBL/GenBank/DDBJ whole genome shotgun (WGS) entry which is preliminary data.</text>
</comment>
<evidence type="ECO:0000313" key="2">
    <source>
        <dbReference type="EMBL" id="REF31125.1"/>
    </source>
</evidence>
<dbReference type="Proteomes" id="UP000256253">
    <property type="component" value="Unassembled WGS sequence"/>
</dbReference>
<dbReference type="AlphaFoldDB" id="A0A3D9UX05"/>
<dbReference type="InterPro" id="IPR029058">
    <property type="entry name" value="AB_hydrolase_fold"/>
</dbReference>
<dbReference type="GO" id="GO:0003824">
    <property type="term" value="F:catalytic activity"/>
    <property type="evidence" value="ECO:0007669"/>
    <property type="project" value="UniProtKB-ARBA"/>
</dbReference>
<dbReference type="PANTHER" id="PTHR43433">
    <property type="entry name" value="HYDROLASE, ALPHA/BETA FOLD FAMILY PROTEIN"/>
    <property type="match status" value="1"/>
</dbReference>
<organism evidence="2 3">
    <name type="scientific">Calidifontibacter indicus</name>
    <dbReference type="NCBI Taxonomy" id="419650"/>
    <lineage>
        <taxon>Bacteria</taxon>
        <taxon>Bacillati</taxon>
        <taxon>Actinomycetota</taxon>
        <taxon>Actinomycetes</taxon>
        <taxon>Micrococcales</taxon>
        <taxon>Dermacoccaceae</taxon>
        <taxon>Calidifontibacter</taxon>
    </lineage>
</organism>
<dbReference type="Gene3D" id="3.40.50.1820">
    <property type="entry name" value="alpha/beta hydrolase"/>
    <property type="match status" value="1"/>
</dbReference>
<gene>
    <name evidence="2" type="ORF">DFJ65_2170</name>
</gene>
<dbReference type="Pfam" id="PF00561">
    <property type="entry name" value="Abhydrolase_1"/>
    <property type="match status" value="1"/>
</dbReference>
<dbReference type="RefSeq" id="WP_211308419.1">
    <property type="nucleotide sequence ID" value="NZ_QTUA01000001.1"/>
</dbReference>
<dbReference type="InterPro" id="IPR050471">
    <property type="entry name" value="AB_hydrolase"/>
</dbReference>
<dbReference type="InterPro" id="IPR000073">
    <property type="entry name" value="AB_hydrolase_1"/>
</dbReference>
<dbReference type="EMBL" id="QTUA01000001">
    <property type="protein sequence ID" value="REF31125.1"/>
    <property type="molecule type" value="Genomic_DNA"/>
</dbReference>
<evidence type="ECO:0000313" key="3">
    <source>
        <dbReference type="Proteomes" id="UP000256253"/>
    </source>
</evidence>
<sequence>MDLHEDNIRLPDGRVLHAYVAVPSDRVALTLYWHHGSPNIGQPPVPLFPLADELGIRFVSHTRPGYTGSDRARDRRVVDVVPDAATVLDHLGIEQFVPMGHSGGGAHSLALAARDRRCVGALAISGLAPIDAEGLDFFAGFDEAGRRELAAASAGPREMERFLAAEPDAEPPFEPDDLEMFEGAWSWFMDVVRPSMVHSPDGFVDDDVAATHPWGFDPAGIGVPTVLLHGARDRMVPADHSRWLAGVIPDADLRVVDAGHLSVMRFVEPAIRDLHSRLA</sequence>
<dbReference type="PRINTS" id="PR00111">
    <property type="entry name" value="ABHYDROLASE"/>
</dbReference>
<protein>
    <submittedName>
        <fullName evidence="2">Pimeloyl-ACP methyl ester carboxylesterase</fullName>
    </submittedName>
</protein>
<dbReference type="SUPFAM" id="SSF53474">
    <property type="entry name" value="alpha/beta-Hydrolases"/>
    <property type="match status" value="1"/>
</dbReference>
<reference evidence="2 3" key="1">
    <citation type="submission" date="2018-08" db="EMBL/GenBank/DDBJ databases">
        <title>Sequencing the genomes of 1000 actinobacteria strains.</title>
        <authorList>
            <person name="Klenk H.-P."/>
        </authorList>
    </citation>
    <scope>NUCLEOTIDE SEQUENCE [LARGE SCALE GENOMIC DNA]</scope>
    <source>
        <strain evidence="2 3">DSM 22967</strain>
    </source>
</reference>
<evidence type="ECO:0000259" key="1">
    <source>
        <dbReference type="Pfam" id="PF00561"/>
    </source>
</evidence>
<dbReference type="PANTHER" id="PTHR43433:SF10">
    <property type="entry name" value="AB HYDROLASE-1 DOMAIN-CONTAINING PROTEIN"/>
    <property type="match status" value="1"/>
</dbReference>
<name>A0A3D9UX05_9MICO</name>
<keyword evidence="3" id="KW-1185">Reference proteome</keyword>